<reference evidence="2 3" key="1">
    <citation type="journal article" date="2023" name="Plants (Basel)">
        <title>Bridging the Gap: Combining Genomics and Transcriptomics Approaches to Understand Stylosanthes scabra, an Orphan Legume from the Brazilian Caatinga.</title>
        <authorList>
            <person name="Ferreira-Neto J.R.C."/>
            <person name="da Silva M.D."/>
            <person name="Binneck E."/>
            <person name="de Melo N.F."/>
            <person name="da Silva R.H."/>
            <person name="de Melo A.L.T.M."/>
            <person name="Pandolfi V."/>
            <person name="Bustamante F.O."/>
            <person name="Brasileiro-Vidal A.C."/>
            <person name="Benko-Iseppon A.M."/>
        </authorList>
    </citation>
    <scope>NUCLEOTIDE SEQUENCE [LARGE SCALE GENOMIC DNA]</scope>
    <source>
        <tissue evidence="2">Leaves</tissue>
    </source>
</reference>
<organism evidence="2 3">
    <name type="scientific">Stylosanthes scabra</name>
    <dbReference type="NCBI Taxonomy" id="79078"/>
    <lineage>
        <taxon>Eukaryota</taxon>
        <taxon>Viridiplantae</taxon>
        <taxon>Streptophyta</taxon>
        <taxon>Embryophyta</taxon>
        <taxon>Tracheophyta</taxon>
        <taxon>Spermatophyta</taxon>
        <taxon>Magnoliopsida</taxon>
        <taxon>eudicotyledons</taxon>
        <taxon>Gunneridae</taxon>
        <taxon>Pentapetalae</taxon>
        <taxon>rosids</taxon>
        <taxon>fabids</taxon>
        <taxon>Fabales</taxon>
        <taxon>Fabaceae</taxon>
        <taxon>Papilionoideae</taxon>
        <taxon>50 kb inversion clade</taxon>
        <taxon>dalbergioids sensu lato</taxon>
        <taxon>Dalbergieae</taxon>
        <taxon>Pterocarpus clade</taxon>
        <taxon>Stylosanthes</taxon>
    </lineage>
</organism>
<dbReference type="InterPro" id="IPR039619">
    <property type="entry name" value="MAKR2/5"/>
</dbReference>
<evidence type="ECO:0000313" key="2">
    <source>
        <dbReference type="EMBL" id="MED6122177.1"/>
    </source>
</evidence>
<protein>
    <recommendedName>
        <fullName evidence="4">Membrane-associated kinase regulator 5</fullName>
    </recommendedName>
</protein>
<comment type="caution">
    <text evidence="2">The sequence shown here is derived from an EMBL/GenBank/DDBJ whole genome shotgun (WGS) entry which is preliminary data.</text>
</comment>
<keyword evidence="3" id="KW-1185">Reference proteome</keyword>
<dbReference type="PANTHER" id="PTHR33929:SF4">
    <property type="entry name" value="MEMBRANE-ASSOCIATED KINASE REGULATOR 5"/>
    <property type="match status" value="1"/>
</dbReference>
<name>A0ABU6RDT9_9FABA</name>
<feature type="region of interest" description="Disordered" evidence="1">
    <location>
        <begin position="181"/>
        <end position="215"/>
    </location>
</feature>
<evidence type="ECO:0000313" key="3">
    <source>
        <dbReference type="Proteomes" id="UP001341840"/>
    </source>
</evidence>
<gene>
    <name evidence="2" type="ORF">PIB30_037342</name>
</gene>
<dbReference type="PANTHER" id="PTHR33929">
    <property type="entry name" value="MEMBRANE-ASSOCIATED KINASE REGULATOR 2-RELATED"/>
    <property type="match status" value="1"/>
</dbReference>
<dbReference type="EMBL" id="JASCZI010030395">
    <property type="protein sequence ID" value="MED6122177.1"/>
    <property type="molecule type" value="Genomic_DNA"/>
</dbReference>
<evidence type="ECO:0000256" key="1">
    <source>
        <dbReference type="SAM" id="MobiDB-lite"/>
    </source>
</evidence>
<proteinExistence type="predicted"/>
<evidence type="ECO:0008006" key="4">
    <source>
        <dbReference type="Google" id="ProtNLM"/>
    </source>
</evidence>
<accession>A0ABU6RDT9</accession>
<sequence>MDSLNFLKFWRNNPNPLTTTATQLHPHPHLVVETDIESDDDQEDSFFDLELTLHDMHTNNNETTDVPSISKRKVLPIEPISKPQSPISLLKSAPSFRIFTFRKRTNTMQNTEDNPPHSNKVFALNLDSCSSTPTLSRVNSTRTFGSKIRAQEQPKTERSFHKYLKLIRPFYVRVSKNYAEPTTASPSVSSRNARQSSWKRRSSPAPVVAVGSPASRSDDTLLLQHDGIQSAILHCKRSLNSGAN</sequence>
<feature type="compositionally biased region" description="Polar residues" evidence="1">
    <location>
        <begin position="181"/>
        <end position="196"/>
    </location>
</feature>
<dbReference type="Proteomes" id="UP001341840">
    <property type="component" value="Unassembled WGS sequence"/>
</dbReference>